<proteinExistence type="predicted"/>
<gene>
    <name evidence="2" type="ORF">MEUPH1_LOCUS12727</name>
</gene>
<feature type="compositionally biased region" description="Acidic residues" evidence="1">
    <location>
        <begin position="40"/>
        <end position="51"/>
    </location>
</feature>
<name>A0AAV0WN73_9HEMI</name>
<feature type="region of interest" description="Disordered" evidence="1">
    <location>
        <begin position="16"/>
        <end position="75"/>
    </location>
</feature>
<comment type="caution">
    <text evidence="2">The sequence shown here is derived from an EMBL/GenBank/DDBJ whole genome shotgun (WGS) entry which is preliminary data.</text>
</comment>
<evidence type="ECO:0000313" key="2">
    <source>
        <dbReference type="EMBL" id="CAI6357057.1"/>
    </source>
</evidence>
<protein>
    <submittedName>
        <fullName evidence="2">Uncharacterized protein</fullName>
    </submittedName>
</protein>
<reference evidence="2 3" key="1">
    <citation type="submission" date="2023-01" db="EMBL/GenBank/DDBJ databases">
        <authorList>
            <person name="Whitehead M."/>
        </authorList>
    </citation>
    <scope>NUCLEOTIDE SEQUENCE [LARGE SCALE GENOMIC DNA]</scope>
</reference>
<dbReference type="AlphaFoldDB" id="A0AAV0WN73"/>
<organism evidence="2 3">
    <name type="scientific">Macrosiphum euphorbiae</name>
    <name type="common">potato aphid</name>
    <dbReference type="NCBI Taxonomy" id="13131"/>
    <lineage>
        <taxon>Eukaryota</taxon>
        <taxon>Metazoa</taxon>
        <taxon>Ecdysozoa</taxon>
        <taxon>Arthropoda</taxon>
        <taxon>Hexapoda</taxon>
        <taxon>Insecta</taxon>
        <taxon>Pterygota</taxon>
        <taxon>Neoptera</taxon>
        <taxon>Paraneoptera</taxon>
        <taxon>Hemiptera</taxon>
        <taxon>Sternorrhyncha</taxon>
        <taxon>Aphidomorpha</taxon>
        <taxon>Aphidoidea</taxon>
        <taxon>Aphididae</taxon>
        <taxon>Macrosiphini</taxon>
        <taxon>Macrosiphum</taxon>
    </lineage>
</organism>
<keyword evidence="3" id="KW-1185">Reference proteome</keyword>
<evidence type="ECO:0000313" key="3">
    <source>
        <dbReference type="Proteomes" id="UP001160148"/>
    </source>
</evidence>
<evidence type="ECO:0000256" key="1">
    <source>
        <dbReference type="SAM" id="MobiDB-lite"/>
    </source>
</evidence>
<dbReference type="EMBL" id="CARXXK010000002">
    <property type="protein sequence ID" value="CAI6357057.1"/>
    <property type="molecule type" value="Genomic_DNA"/>
</dbReference>
<sequence length="75" mass="8084">MPESVLAVRKKDVINIQPEITEDEEKEPAQASPTSTIVTDSDELEPGEADTLEIATYPLPESDSEQESSSPGDVP</sequence>
<accession>A0AAV0WN73</accession>
<dbReference type="Proteomes" id="UP001160148">
    <property type="component" value="Unassembled WGS sequence"/>
</dbReference>